<proteinExistence type="inferred from homology"/>
<dbReference type="EMBL" id="MPUH01000687">
    <property type="protein sequence ID" value="OMJ75500.1"/>
    <property type="molecule type" value="Genomic_DNA"/>
</dbReference>
<dbReference type="GO" id="GO:0005093">
    <property type="term" value="F:Rab GDP-dissociation inhibitor activity"/>
    <property type="evidence" value="ECO:0007669"/>
    <property type="project" value="InterPro"/>
</dbReference>
<name>A0A1R2BFK3_9CILI</name>
<dbReference type="GO" id="GO:0016192">
    <property type="term" value="P:vesicle-mediated transport"/>
    <property type="evidence" value="ECO:0007669"/>
    <property type="project" value="TreeGrafter"/>
</dbReference>
<dbReference type="Proteomes" id="UP000187209">
    <property type="component" value="Unassembled WGS sequence"/>
</dbReference>
<dbReference type="InterPro" id="IPR000806">
    <property type="entry name" value="RabGDI"/>
</dbReference>
<evidence type="ECO:0000256" key="1">
    <source>
        <dbReference type="ARBA" id="ARBA00005593"/>
    </source>
</evidence>
<comment type="similarity">
    <text evidence="1 2">Belongs to the Rab GDI family.</text>
</comment>
<comment type="caution">
    <text evidence="3">The sequence shown here is derived from an EMBL/GenBank/DDBJ whole genome shotgun (WGS) entry which is preliminary data.</text>
</comment>
<dbReference type="GO" id="GO:0005737">
    <property type="term" value="C:cytoplasm"/>
    <property type="evidence" value="ECO:0007669"/>
    <property type="project" value="TreeGrafter"/>
</dbReference>
<dbReference type="AlphaFoldDB" id="A0A1R2BFK3"/>
<sequence>MDETYDVIVLGTGLTECILSGLFSAHGKKVLHLDRNSFYGGETASLNLTNLYKMFYPTIDPPAHLGANRDWNVDLVPKFTMANGKLVKIILHTETVANNLEWKCVDGSFVMQVSAGGFFSKAKAKVHKVPATDVEALKSDLMGLLEKRRCKKFFKFVQDYDPAKPATHKNMDLKRQPFRDLITAFGLEENTVDFICHAVALYTSDECIQAPCHEVMMKIRLYMDSIGLYGNSPFLYPVYGIGGIAEGFSRLSAIYGGTYMLNKNIDEILFNEDGKVVGIRSGEEVARAPVILCDPSYALSLGKVRPAGRVIRAICILNHDIPDTDHMPSGQVIIPQRQTGRRNDIFVSYVSSSHCVCAERYFIAICSTTVETDTPENELQPGFALLGEIMTTFVKVYDTYEPIEDGSRDNLFISKSYDATSHFETACEDVLSLYERIMGESLNLETTLKPFTQAS</sequence>
<evidence type="ECO:0000256" key="2">
    <source>
        <dbReference type="RuleBase" id="RU363124"/>
    </source>
</evidence>
<dbReference type="GO" id="GO:0015031">
    <property type="term" value="P:protein transport"/>
    <property type="evidence" value="ECO:0007669"/>
    <property type="project" value="InterPro"/>
</dbReference>
<evidence type="ECO:0000313" key="4">
    <source>
        <dbReference type="Proteomes" id="UP000187209"/>
    </source>
</evidence>
<dbReference type="Gene3D" id="3.30.519.10">
    <property type="entry name" value="Guanine Nucleotide Dissociation Inhibitor, domain 2"/>
    <property type="match status" value="1"/>
</dbReference>
<dbReference type="Pfam" id="PF00996">
    <property type="entry name" value="GDI"/>
    <property type="match status" value="1"/>
</dbReference>
<dbReference type="GO" id="GO:0007264">
    <property type="term" value="P:small GTPase-mediated signal transduction"/>
    <property type="evidence" value="ECO:0007669"/>
    <property type="project" value="InterPro"/>
</dbReference>
<dbReference type="SUPFAM" id="SSF54373">
    <property type="entry name" value="FAD-linked reductases, C-terminal domain"/>
    <property type="match status" value="1"/>
</dbReference>
<protein>
    <recommendedName>
        <fullName evidence="2">Rab GDP dissociation inhibitor</fullName>
    </recommendedName>
</protein>
<dbReference type="PANTHER" id="PTHR11787">
    <property type="entry name" value="RAB GDP-DISSOCIATION INHIBITOR"/>
    <property type="match status" value="1"/>
</dbReference>
<gene>
    <name evidence="3" type="ORF">SteCoe_25349</name>
</gene>
<keyword evidence="4" id="KW-1185">Reference proteome</keyword>
<accession>A0A1R2BFK3</accession>
<organism evidence="3 4">
    <name type="scientific">Stentor coeruleus</name>
    <dbReference type="NCBI Taxonomy" id="5963"/>
    <lineage>
        <taxon>Eukaryota</taxon>
        <taxon>Sar</taxon>
        <taxon>Alveolata</taxon>
        <taxon>Ciliophora</taxon>
        <taxon>Postciliodesmatophora</taxon>
        <taxon>Heterotrichea</taxon>
        <taxon>Heterotrichida</taxon>
        <taxon>Stentoridae</taxon>
        <taxon>Stentor</taxon>
    </lineage>
</organism>
<evidence type="ECO:0000313" key="3">
    <source>
        <dbReference type="EMBL" id="OMJ75500.1"/>
    </source>
</evidence>
<dbReference type="InterPro" id="IPR018203">
    <property type="entry name" value="GDP_dissociation_inhibitor"/>
</dbReference>
<dbReference type="Gene3D" id="3.50.50.60">
    <property type="entry name" value="FAD/NAD(P)-binding domain"/>
    <property type="match status" value="1"/>
</dbReference>
<dbReference type="Gene3D" id="1.10.405.10">
    <property type="entry name" value="Guanine Nucleotide Dissociation Inhibitor, domain 1"/>
    <property type="match status" value="1"/>
</dbReference>
<dbReference type="PANTHER" id="PTHR11787:SF8">
    <property type="entry name" value="RAB GDP DISSOCIATION INHIBITOR"/>
    <property type="match status" value="1"/>
</dbReference>
<dbReference type="InterPro" id="IPR036188">
    <property type="entry name" value="FAD/NAD-bd_sf"/>
</dbReference>
<dbReference type="PRINTS" id="PR00891">
    <property type="entry name" value="RABGDIREP"/>
</dbReference>
<reference evidence="3 4" key="1">
    <citation type="submission" date="2016-11" db="EMBL/GenBank/DDBJ databases">
        <title>The macronuclear genome of Stentor coeruleus: a giant cell with tiny introns.</title>
        <authorList>
            <person name="Slabodnick M."/>
            <person name="Ruby J.G."/>
            <person name="Reiff S.B."/>
            <person name="Swart E.C."/>
            <person name="Gosai S."/>
            <person name="Prabakaran S."/>
            <person name="Witkowska E."/>
            <person name="Larue G.E."/>
            <person name="Fisher S."/>
            <person name="Freeman R.M."/>
            <person name="Gunawardena J."/>
            <person name="Chu W."/>
            <person name="Stover N.A."/>
            <person name="Gregory B.D."/>
            <person name="Nowacki M."/>
            <person name="Derisi J."/>
            <person name="Roy S.W."/>
            <person name="Marshall W.F."/>
            <person name="Sood P."/>
        </authorList>
    </citation>
    <scope>NUCLEOTIDE SEQUENCE [LARGE SCALE GENOMIC DNA]</scope>
    <source>
        <strain evidence="3">WM001</strain>
    </source>
</reference>
<dbReference type="FunFam" id="1.10.405.10:FF:000011">
    <property type="entry name" value="Rab GDP dissociation inhibitor"/>
    <property type="match status" value="1"/>
</dbReference>
<dbReference type="PRINTS" id="PR00892">
    <property type="entry name" value="RABGDI"/>
</dbReference>
<dbReference type="SUPFAM" id="SSF51905">
    <property type="entry name" value="FAD/NAD(P)-binding domain"/>
    <property type="match status" value="2"/>
</dbReference>
<dbReference type="OrthoDB" id="9446342at2759"/>